<evidence type="ECO:0000313" key="3">
    <source>
        <dbReference type="Proteomes" id="UP001620405"/>
    </source>
</evidence>
<gene>
    <name evidence="2" type="ORF">ISP13_06950</name>
</gene>
<dbReference type="InterPro" id="IPR051200">
    <property type="entry name" value="Host-pathogen_enzymatic-act"/>
</dbReference>
<evidence type="ECO:0000256" key="1">
    <source>
        <dbReference type="SAM" id="SignalP"/>
    </source>
</evidence>
<protein>
    <submittedName>
        <fullName evidence="2">YncE family protein</fullName>
    </submittedName>
</protein>
<dbReference type="PROSITE" id="PS51257">
    <property type="entry name" value="PROKAR_LIPOPROTEIN"/>
    <property type="match status" value="1"/>
</dbReference>
<evidence type="ECO:0000313" key="2">
    <source>
        <dbReference type="EMBL" id="MFK2873269.1"/>
    </source>
</evidence>
<sequence length="384" mass="40292">MKLLLMTFAIGLLAMAMPQTLLASSCTAPSISTTVDLPAAPFQAIASPDDCWLFVSMAISENRGAVAVLRNQDGIVKLDHRVELKGAGFGEALTHDGALLVVTTDNGIAVLDVGKLERNDSDALLGTLSSDAHAGSVYAAVSLDDRRLFVSEEYARNISVWDLDKARQKEFGASALIGHIPTATAPVGLALSPDGHWLFATSETMPPTMHMPADCKAEGPNGHPHAQGLLLRIDADKALSDPVHAVVAATPAGCNPVRVALSPSGKTVWITARGDDALLRLQTDELQAGTHDIHVSKFPIGPSPIGVAVRPDGAQVWVAISDRFSKGGGGRLAGFTNIDSVTPTSVLSAPAPGFPREVTFLRDGHTLIATLFTAKQVTLIPTSR</sequence>
<dbReference type="InterPro" id="IPR015943">
    <property type="entry name" value="WD40/YVTN_repeat-like_dom_sf"/>
</dbReference>
<accession>A0ABW8IWF3</accession>
<name>A0ABW8IWF3_9GAMM</name>
<dbReference type="RefSeq" id="WP_284397818.1">
    <property type="nucleotide sequence ID" value="NZ_BSNQ01000003.1"/>
</dbReference>
<keyword evidence="1" id="KW-0732">Signal</keyword>
<dbReference type="InterPro" id="IPR011048">
    <property type="entry name" value="Haem_d1_sf"/>
</dbReference>
<keyword evidence="3" id="KW-1185">Reference proteome</keyword>
<proteinExistence type="predicted"/>
<dbReference type="SUPFAM" id="SSF51004">
    <property type="entry name" value="C-terminal (heme d1) domain of cytochrome cd1-nitrite reductase"/>
    <property type="match status" value="1"/>
</dbReference>
<dbReference type="PANTHER" id="PTHR47197:SF3">
    <property type="entry name" value="DIHYDRO-HEME D1 DEHYDROGENASE"/>
    <property type="match status" value="1"/>
</dbReference>
<comment type="caution">
    <text evidence="2">The sequence shown here is derived from an EMBL/GenBank/DDBJ whole genome shotgun (WGS) entry which is preliminary data.</text>
</comment>
<dbReference type="Gene3D" id="2.130.10.10">
    <property type="entry name" value="YVTN repeat-like/Quinoprotein amine dehydrogenase"/>
    <property type="match status" value="2"/>
</dbReference>
<dbReference type="EMBL" id="JADIKG010000011">
    <property type="protein sequence ID" value="MFK2873269.1"/>
    <property type="molecule type" value="Genomic_DNA"/>
</dbReference>
<feature type="signal peptide" evidence="1">
    <location>
        <begin position="1"/>
        <end position="23"/>
    </location>
</feature>
<reference evidence="2 3" key="1">
    <citation type="submission" date="2020-10" db="EMBL/GenBank/DDBJ databases">
        <title>Phylogeny of dyella-like bacteria.</title>
        <authorList>
            <person name="Fu J."/>
        </authorList>
    </citation>
    <scope>NUCLEOTIDE SEQUENCE [LARGE SCALE GENOMIC DNA]</scope>
    <source>
        <strain evidence="2 3">DHOB07</strain>
    </source>
</reference>
<dbReference type="Proteomes" id="UP001620405">
    <property type="component" value="Unassembled WGS sequence"/>
</dbReference>
<feature type="chain" id="PRO_5046284033" evidence="1">
    <location>
        <begin position="24"/>
        <end position="384"/>
    </location>
</feature>
<organism evidence="2 3">
    <name type="scientific">Dyella lipolytica</name>
    <dbReference type="NCBI Taxonomy" id="1867835"/>
    <lineage>
        <taxon>Bacteria</taxon>
        <taxon>Pseudomonadati</taxon>
        <taxon>Pseudomonadota</taxon>
        <taxon>Gammaproteobacteria</taxon>
        <taxon>Lysobacterales</taxon>
        <taxon>Rhodanobacteraceae</taxon>
        <taxon>Dyella</taxon>
    </lineage>
</organism>
<dbReference type="PANTHER" id="PTHR47197">
    <property type="entry name" value="PROTEIN NIRF"/>
    <property type="match status" value="1"/>
</dbReference>